<evidence type="ECO:0000256" key="1">
    <source>
        <dbReference type="SAM" id="MobiDB-lite"/>
    </source>
</evidence>
<dbReference type="RefSeq" id="WP_155050081.1">
    <property type="nucleotide sequence ID" value="NZ_BAAAIB010000001.1"/>
</dbReference>
<organism evidence="3 4">
    <name type="scientific">Agromyces bracchium</name>
    <dbReference type="NCBI Taxonomy" id="88376"/>
    <lineage>
        <taxon>Bacteria</taxon>
        <taxon>Bacillati</taxon>
        <taxon>Actinomycetota</taxon>
        <taxon>Actinomycetes</taxon>
        <taxon>Micrococcales</taxon>
        <taxon>Microbacteriaceae</taxon>
        <taxon>Agromyces</taxon>
    </lineage>
</organism>
<feature type="chain" id="PRO_5038645384" description="DUF3558 domain-containing protein" evidence="2">
    <location>
        <begin position="21"/>
        <end position="179"/>
    </location>
</feature>
<accession>A0A6I3M2A2</accession>
<evidence type="ECO:0008006" key="5">
    <source>
        <dbReference type="Google" id="ProtNLM"/>
    </source>
</evidence>
<keyword evidence="4" id="KW-1185">Reference proteome</keyword>
<evidence type="ECO:0000256" key="2">
    <source>
        <dbReference type="SAM" id="SignalP"/>
    </source>
</evidence>
<sequence length="179" mass="18768">MNRHAVPIAAASLALAAVLAGCTTTPRTDPSPSPATSPATLSPEPTTAPEAEPTCEDVLVQAEYDRLASSGLTARQDAFPLGQAMIDLVDDGALHCIWAADQSDVALWVARLPESDEAWAARQSELLAAGWTEADEPFTGTLTAPPDYDANYQPAMVHVDGVTYFVSTDDVLTSVADLA</sequence>
<evidence type="ECO:0000313" key="4">
    <source>
        <dbReference type="Proteomes" id="UP000433071"/>
    </source>
</evidence>
<dbReference type="Proteomes" id="UP000433071">
    <property type="component" value="Unassembled WGS sequence"/>
</dbReference>
<name>A0A6I3M2A2_9MICO</name>
<feature type="signal peptide" evidence="2">
    <location>
        <begin position="1"/>
        <end position="20"/>
    </location>
</feature>
<comment type="caution">
    <text evidence="3">The sequence shown here is derived from an EMBL/GenBank/DDBJ whole genome shotgun (WGS) entry which is preliminary data.</text>
</comment>
<dbReference type="EMBL" id="WMLB01000003">
    <property type="protein sequence ID" value="MTH66951.1"/>
    <property type="molecule type" value="Genomic_DNA"/>
</dbReference>
<keyword evidence="2" id="KW-0732">Signal</keyword>
<feature type="compositionally biased region" description="Low complexity" evidence="1">
    <location>
        <begin position="36"/>
        <end position="52"/>
    </location>
</feature>
<dbReference type="AlphaFoldDB" id="A0A6I3M2A2"/>
<feature type="region of interest" description="Disordered" evidence="1">
    <location>
        <begin position="24"/>
        <end position="52"/>
    </location>
</feature>
<proteinExistence type="predicted"/>
<gene>
    <name evidence="3" type="ORF">GJ743_01025</name>
</gene>
<protein>
    <recommendedName>
        <fullName evidence="5">DUF3558 domain-containing protein</fullName>
    </recommendedName>
</protein>
<dbReference type="OrthoDB" id="5119618at2"/>
<reference evidence="3 4" key="1">
    <citation type="submission" date="2019-11" db="EMBL/GenBank/DDBJ databases">
        <title>Agromyces kandeliae sp. nov., isolated from mangrove soil.</title>
        <authorList>
            <person name="Wang R."/>
        </authorList>
    </citation>
    <scope>NUCLEOTIDE SEQUENCE [LARGE SCALE GENOMIC DNA]</scope>
    <source>
        <strain evidence="3 4">JCM 11433</strain>
    </source>
</reference>
<evidence type="ECO:0000313" key="3">
    <source>
        <dbReference type="EMBL" id="MTH66951.1"/>
    </source>
</evidence>
<dbReference type="PROSITE" id="PS51257">
    <property type="entry name" value="PROKAR_LIPOPROTEIN"/>
    <property type="match status" value="1"/>
</dbReference>